<protein>
    <submittedName>
        <fullName evidence="9">Transcription factor SOX-10</fullName>
    </submittedName>
</protein>
<dbReference type="InterPro" id="IPR009071">
    <property type="entry name" value="HMG_box_dom"/>
</dbReference>
<keyword evidence="5 6" id="KW-0539">Nucleus</keyword>
<dbReference type="GO" id="GO:0000981">
    <property type="term" value="F:DNA-binding transcription factor activity, RNA polymerase II-specific"/>
    <property type="evidence" value="ECO:0007669"/>
    <property type="project" value="TreeGrafter"/>
</dbReference>
<reference evidence="9" key="1">
    <citation type="submission" date="2021-05" db="EMBL/GenBank/DDBJ databases">
        <authorList>
            <person name="Alioto T."/>
            <person name="Alioto T."/>
            <person name="Gomez Garrido J."/>
        </authorList>
    </citation>
    <scope>NUCLEOTIDE SEQUENCE</scope>
</reference>
<name>A0A8D8MH94_9HEMI</name>
<feature type="compositionally biased region" description="Low complexity" evidence="7">
    <location>
        <begin position="211"/>
        <end position="223"/>
    </location>
</feature>
<proteinExistence type="predicted"/>
<dbReference type="InterPro" id="IPR036910">
    <property type="entry name" value="HMG_box_dom_sf"/>
</dbReference>
<keyword evidence="3 6" id="KW-0238">DNA-binding</keyword>
<dbReference type="SMART" id="SM00398">
    <property type="entry name" value="HMG"/>
    <property type="match status" value="1"/>
</dbReference>
<keyword evidence="2" id="KW-0805">Transcription regulation</keyword>
<dbReference type="Gene3D" id="1.10.30.10">
    <property type="entry name" value="High mobility group box domain"/>
    <property type="match status" value="1"/>
</dbReference>
<dbReference type="GO" id="GO:0000978">
    <property type="term" value="F:RNA polymerase II cis-regulatory region sequence-specific DNA binding"/>
    <property type="evidence" value="ECO:0007669"/>
    <property type="project" value="TreeGrafter"/>
</dbReference>
<feature type="DNA-binding region" description="HMG box" evidence="6">
    <location>
        <begin position="73"/>
        <end position="141"/>
    </location>
</feature>
<feature type="region of interest" description="Disordered" evidence="7">
    <location>
        <begin position="134"/>
        <end position="238"/>
    </location>
</feature>
<evidence type="ECO:0000256" key="4">
    <source>
        <dbReference type="ARBA" id="ARBA00023163"/>
    </source>
</evidence>
<dbReference type="Pfam" id="PF00505">
    <property type="entry name" value="HMG_box"/>
    <property type="match status" value="1"/>
</dbReference>
<keyword evidence="4" id="KW-0804">Transcription</keyword>
<dbReference type="EMBL" id="HBUF01057772">
    <property type="protein sequence ID" value="CAG6624657.1"/>
    <property type="molecule type" value="Transcribed_RNA"/>
</dbReference>
<feature type="compositionally biased region" description="Low complexity" evidence="7">
    <location>
        <begin position="177"/>
        <end position="191"/>
    </location>
</feature>
<evidence type="ECO:0000256" key="1">
    <source>
        <dbReference type="ARBA" id="ARBA00004123"/>
    </source>
</evidence>
<dbReference type="AlphaFoldDB" id="A0A8D8MH94"/>
<dbReference type="SUPFAM" id="SSF47095">
    <property type="entry name" value="HMG-box"/>
    <property type="match status" value="1"/>
</dbReference>
<dbReference type="PANTHER" id="PTHR45803:SF5">
    <property type="entry name" value="SOX100B"/>
    <property type="match status" value="1"/>
</dbReference>
<sequence>MYGISVSTSGSKPVVTITTSAAKSLTAAARAAMKGPQDNKEIKDAVSKVLQGYDWTLVPTATKTTTEKRKTHVKRPMNAFMVWAQAARRTLANQYPSLHNAELSKTLGVLWKKLSESDKKPFIEEAERLRQIHKSEHPNYKYQPRRRKCTVKTIGGSGPNQNKTNSSTISSKDGDLDLSSSSGDEGSPSYSPTLTPPGTPNKRPATNRYQPSLSPNSLDQLPSSSPPTPSGDPSDPLQYADFINRIDDLTPVTNDDSTLDNSELVDQYLPSYATMRVHKYDSIQQVDASGGCSLVHSGGTYWTTTSNSPPMSDSHHSNSLGDQGLIQVVTASEVQTLHHHHVTYHSNDLLRYHELQPSNPRPLSGGTVVDTHFIPSPTGSPMNSSYNQYSPYLPTTYQYLTTPSCNTDTTTWPTGYS</sequence>
<dbReference type="CDD" id="cd22031">
    <property type="entry name" value="HMG-box_SoxE"/>
    <property type="match status" value="1"/>
</dbReference>
<dbReference type="Pfam" id="PF12444">
    <property type="entry name" value="Sox_N"/>
    <property type="match status" value="1"/>
</dbReference>
<comment type="subcellular location">
    <subcellularLocation>
        <location evidence="1">Nucleus</location>
    </subcellularLocation>
</comment>
<dbReference type="InterPro" id="IPR050917">
    <property type="entry name" value="SOX_TF"/>
</dbReference>
<feature type="compositionally biased region" description="Polar residues" evidence="7">
    <location>
        <begin position="159"/>
        <end position="169"/>
    </location>
</feature>
<organism evidence="9">
    <name type="scientific">Cacopsylla melanoneura</name>
    <dbReference type="NCBI Taxonomy" id="428564"/>
    <lineage>
        <taxon>Eukaryota</taxon>
        <taxon>Metazoa</taxon>
        <taxon>Ecdysozoa</taxon>
        <taxon>Arthropoda</taxon>
        <taxon>Hexapoda</taxon>
        <taxon>Insecta</taxon>
        <taxon>Pterygota</taxon>
        <taxon>Neoptera</taxon>
        <taxon>Paraneoptera</taxon>
        <taxon>Hemiptera</taxon>
        <taxon>Sternorrhyncha</taxon>
        <taxon>Psylloidea</taxon>
        <taxon>Psyllidae</taxon>
        <taxon>Psyllinae</taxon>
        <taxon>Cacopsylla</taxon>
    </lineage>
</organism>
<evidence type="ECO:0000256" key="5">
    <source>
        <dbReference type="ARBA" id="ARBA00023242"/>
    </source>
</evidence>
<accession>A0A8D8MH94</accession>
<evidence type="ECO:0000313" key="9">
    <source>
        <dbReference type="EMBL" id="CAG6624657.1"/>
    </source>
</evidence>
<dbReference type="FunFam" id="1.10.30.10:FF:000004">
    <property type="entry name" value="Transcription factor SOX-10"/>
    <property type="match status" value="1"/>
</dbReference>
<dbReference type="PROSITE" id="PS50118">
    <property type="entry name" value="HMG_BOX_2"/>
    <property type="match status" value="1"/>
</dbReference>
<evidence type="ECO:0000256" key="2">
    <source>
        <dbReference type="ARBA" id="ARBA00023015"/>
    </source>
</evidence>
<dbReference type="GO" id="GO:0005634">
    <property type="term" value="C:nucleus"/>
    <property type="evidence" value="ECO:0007669"/>
    <property type="project" value="UniProtKB-SubCell"/>
</dbReference>
<dbReference type="PANTHER" id="PTHR45803">
    <property type="entry name" value="SOX100B"/>
    <property type="match status" value="1"/>
</dbReference>
<evidence type="ECO:0000256" key="6">
    <source>
        <dbReference type="PROSITE-ProRule" id="PRU00267"/>
    </source>
</evidence>
<dbReference type="InterPro" id="IPR022151">
    <property type="entry name" value="Sox_N"/>
</dbReference>
<evidence type="ECO:0000259" key="8">
    <source>
        <dbReference type="PROSITE" id="PS50118"/>
    </source>
</evidence>
<evidence type="ECO:0000256" key="7">
    <source>
        <dbReference type="SAM" id="MobiDB-lite"/>
    </source>
</evidence>
<evidence type="ECO:0000256" key="3">
    <source>
        <dbReference type="ARBA" id="ARBA00023125"/>
    </source>
</evidence>
<feature type="domain" description="HMG box" evidence="8">
    <location>
        <begin position="73"/>
        <end position="141"/>
    </location>
</feature>